<dbReference type="EMBL" id="CAJVQB010062769">
    <property type="protein sequence ID" value="CAG8840399.1"/>
    <property type="molecule type" value="Genomic_DNA"/>
</dbReference>
<dbReference type="Proteomes" id="UP000789901">
    <property type="component" value="Unassembled WGS sequence"/>
</dbReference>
<name>A0ABN7WVG4_GIGMA</name>
<sequence>LQEDNRHKEGIYFKTKNSSIELGKVLKKGGNRILVEHWTSAKAQNLMTRTVIFPSSEKLFEAEHLLISPEMFERSGIKSKEAGGMEIILQELETVEELEVEIVKNRTKNLDVASDLIDKESNPNMAQMGFSWVLVDLERNIALDEFYGKTIETLSHITKCTAFELRWKRIEALTGENAWNTLTPEAKSKINPLAFSRIIFGSDVSSRAVIRLNIAKGLISQKVVDKLNEFFPSYRDTKVAIMAVLQEITKQSKQSESCSSSNGEAALWVQRNINKGVGEGSSKHKKQKKILSAIVRQKEDKRNISLLDINYATL</sequence>
<feature type="non-terminal residue" evidence="1">
    <location>
        <position position="314"/>
    </location>
</feature>
<organism evidence="1 2">
    <name type="scientific">Gigaspora margarita</name>
    <dbReference type="NCBI Taxonomy" id="4874"/>
    <lineage>
        <taxon>Eukaryota</taxon>
        <taxon>Fungi</taxon>
        <taxon>Fungi incertae sedis</taxon>
        <taxon>Mucoromycota</taxon>
        <taxon>Glomeromycotina</taxon>
        <taxon>Glomeromycetes</taxon>
        <taxon>Diversisporales</taxon>
        <taxon>Gigasporaceae</taxon>
        <taxon>Gigaspora</taxon>
    </lineage>
</organism>
<gene>
    <name evidence="1" type="ORF">GMARGA_LOCUS34894</name>
</gene>
<evidence type="ECO:0000313" key="2">
    <source>
        <dbReference type="Proteomes" id="UP000789901"/>
    </source>
</evidence>
<protein>
    <submittedName>
        <fullName evidence="1">34153_t:CDS:1</fullName>
    </submittedName>
</protein>
<evidence type="ECO:0000313" key="1">
    <source>
        <dbReference type="EMBL" id="CAG8840399.1"/>
    </source>
</evidence>
<accession>A0ABN7WVG4</accession>
<comment type="caution">
    <text evidence="1">The sequence shown here is derived from an EMBL/GenBank/DDBJ whole genome shotgun (WGS) entry which is preliminary data.</text>
</comment>
<reference evidence="1 2" key="1">
    <citation type="submission" date="2021-06" db="EMBL/GenBank/DDBJ databases">
        <authorList>
            <person name="Kallberg Y."/>
            <person name="Tangrot J."/>
            <person name="Rosling A."/>
        </authorList>
    </citation>
    <scope>NUCLEOTIDE SEQUENCE [LARGE SCALE GENOMIC DNA]</scope>
    <source>
        <strain evidence="1 2">120-4 pot B 10/14</strain>
    </source>
</reference>
<feature type="non-terminal residue" evidence="1">
    <location>
        <position position="1"/>
    </location>
</feature>
<proteinExistence type="predicted"/>
<keyword evidence="2" id="KW-1185">Reference proteome</keyword>